<comment type="similarity">
    <text evidence="1 9">Belongs to the eukaryotic initiation factor 4E family.</text>
</comment>
<dbReference type="InterPro" id="IPR001040">
    <property type="entry name" value="TIF_eIF_4E"/>
</dbReference>
<dbReference type="Gramene" id="EFJ09732">
    <property type="protein sequence ID" value="EFJ09732"/>
    <property type="gene ID" value="SELMODRAFT_129372"/>
</dbReference>
<evidence type="ECO:0000313" key="11">
    <source>
        <dbReference type="Proteomes" id="UP000001514"/>
    </source>
</evidence>
<dbReference type="eggNOG" id="KOG1670">
    <property type="taxonomic scope" value="Eukaryota"/>
</dbReference>
<keyword evidence="3" id="KW-0810">Translation regulation</keyword>
<name>D8T0L9_SELML</name>
<dbReference type="SUPFAM" id="SSF55418">
    <property type="entry name" value="eIF4e-like"/>
    <property type="match status" value="1"/>
</dbReference>
<protein>
    <recommendedName>
        <fullName evidence="7">eIF-4F 25 kDa subunit</fullName>
    </recommendedName>
    <alternativeName>
        <fullName evidence="8">eIF-4F p26 subunit</fullName>
    </alternativeName>
    <alternativeName>
        <fullName evidence="6">mRNA cap-binding protein</fullName>
    </alternativeName>
</protein>
<dbReference type="AlphaFoldDB" id="D8T0L9"/>
<dbReference type="InterPro" id="IPR023398">
    <property type="entry name" value="TIF_eIF4e-like"/>
</dbReference>
<dbReference type="Proteomes" id="UP000001514">
    <property type="component" value="Unassembled WGS sequence"/>
</dbReference>
<keyword evidence="5 9" id="KW-0648">Protein biosynthesis</keyword>
<evidence type="ECO:0000256" key="2">
    <source>
        <dbReference type="ARBA" id="ARBA00022540"/>
    </source>
</evidence>
<gene>
    <name evidence="10" type="ORF">SELMODRAFT_129372</name>
</gene>
<dbReference type="InParanoid" id="D8T0L9"/>
<evidence type="ECO:0000256" key="7">
    <source>
        <dbReference type="ARBA" id="ARBA00032656"/>
    </source>
</evidence>
<evidence type="ECO:0000313" key="10">
    <source>
        <dbReference type="EMBL" id="EFJ09732.1"/>
    </source>
</evidence>
<proteinExistence type="inferred from homology"/>
<dbReference type="PANTHER" id="PTHR11960:SF8">
    <property type="entry name" value="EUKARYOTIC TRANSLATION INITIATION FACTOR 4E1-RELATED"/>
    <property type="match status" value="1"/>
</dbReference>
<dbReference type="GO" id="GO:0006417">
    <property type="term" value="P:regulation of translation"/>
    <property type="evidence" value="ECO:0007669"/>
    <property type="project" value="UniProtKB-KW"/>
</dbReference>
<sequence length="124" mass="14062">MNLSLCHLTRNGTVLSLNAPRFRVQRNKDLGFNEFTRYRVLGRRGYFPVPNGGDREGADDGDAGGCERARGGGNRGVSIAKEKHPLEHSWTFWFDNPSGKNKQQQWGSSLRAVYTVSTVEDFWW</sequence>
<dbReference type="PANTHER" id="PTHR11960">
    <property type="entry name" value="EUKARYOTIC TRANSLATION INITIATION FACTOR 4E RELATED"/>
    <property type="match status" value="1"/>
</dbReference>
<evidence type="ECO:0000256" key="1">
    <source>
        <dbReference type="ARBA" id="ARBA00009860"/>
    </source>
</evidence>
<evidence type="ECO:0000256" key="5">
    <source>
        <dbReference type="ARBA" id="ARBA00022917"/>
    </source>
</evidence>
<dbReference type="KEGG" id="smo:SELMODRAFT_129372"/>
<dbReference type="GO" id="GO:0003723">
    <property type="term" value="F:RNA binding"/>
    <property type="evidence" value="ECO:0007669"/>
    <property type="project" value="UniProtKB-KW"/>
</dbReference>
<evidence type="ECO:0000256" key="8">
    <source>
        <dbReference type="ARBA" id="ARBA00041713"/>
    </source>
</evidence>
<keyword evidence="11" id="KW-1185">Reference proteome</keyword>
<organism evidence="11">
    <name type="scientific">Selaginella moellendorffii</name>
    <name type="common">Spikemoss</name>
    <dbReference type="NCBI Taxonomy" id="88036"/>
    <lineage>
        <taxon>Eukaryota</taxon>
        <taxon>Viridiplantae</taxon>
        <taxon>Streptophyta</taxon>
        <taxon>Embryophyta</taxon>
        <taxon>Tracheophyta</taxon>
        <taxon>Lycopodiopsida</taxon>
        <taxon>Selaginellales</taxon>
        <taxon>Selaginellaceae</taxon>
        <taxon>Selaginella</taxon>
    </lineage>
</organism>
<evidence type="ECO:0000256" key="6">
    <source>
        <dbReference type="ARBA" id="ARBA00030245"/>
    </source>
</evidence>
<keyword evidence="4 9" id="KW-0694">RNA-binding</keyword>
<dbReference type="GO" id="GO:0003743">
    <property type="term" value="F:translation initiation factor activity"/>
    <property type="evidence" value="ECO:0007669"/>
    <property type="project" value="UniProtKB-KW"/>
</dbReference>
<accession>D8T0L9</accession>
<dbReference type="Pfam" id="PF01652">
    <property type="entry name" value="IF4E"/>
    <property type="match status" value="1"/>
</dbReference>
<dbReference type="HOGENOM" id="CLU_2007895_0_0_1"/>
<evidence type="ECO:0000256" key="3">
    <source>
        <dbReference type="ARBA" id="ARBA00022845"/>
    </source>
</evidence>
<keyword evidence="2 9" id="KW-0396">Initiation factor</keyword>
<dbReference type="STRING" id="88036.D8T0L9"/>
<reference evidence="10 11" key="1">
    <citation type="journal article" date="2011" name="Science">
        <title>The Selaginella genome identifies genetic changes associated with the evolution of vascular plants.</title>
        <authorList>
            <person name="Banks J.A."/>
            <person name="Nishiyama T."/>
            <person name="Hasebe M."/>
            <person name="Bowman J.L."/>
            <person name="Gribskov M."/>
            <person name="dePamphilis C."/>
            <person name="Albert V.A."/>
            <person name="Aono N."/>
            <person name="Aoyama T."/>
            <person name="Ambrose B.A."/>
            <person name="Ashton N.W."/>
            <person name="Axtell M.J."/>
            <person name="Barker E."/>
            <person name="Barker M.S."/>
            <person name="Bennetzen J.L."/>
            <person name="Bonawitz N.D."/>
            <person name="Chapple C."/>
            <person name="Cheng C."/>
            <person name="Correa L.G."/>
            <person name="Dacre M."/>
            <person name="DeBarry J."/>
            <person name="Dreyer I."/>
            <person name="Elias M."/>
            <person name="Engstrom E.M."/>
            <person name="Estelle M."/>
            <person name="Feng L."/>
            <person name="Finet C."/>
            <person name="Floyd S.K."/>
            <person name="Frommer W.B."/>
            <person name="Fujita T."/>
            <person name="Gramzow L."/>
            <person name="Gutensohn M."/>
            <person name="Harholt J."/>
            <person name="Hattori M."/>
            <person name="Heyl A."/>
            <person name="Hirai T."/>
            <person name="Hiwatashi Y."/>
            <person name="Ishikawa M."/>
            <person name="Iwata M."/>
            <person name="Karol K.G."/>
            <person name="Koehler B."/>
            <person name="Kolukisaoglu U."/>
            <person name="Kubo M."/>
            <person name="Kurata T."/>
            <person name="Lalonde S."/>
            <person name="Li K."/>
            <person name="Li Y."/>
            <person name="Litt A."/>
            <person name="Lyons E."/>
            <person name="Manning G."/>
            <person name="Maruyama T."/>
            <person name="Michael T.P."/>
            <person name="Mikami K."/>
            <person name="Miyazaki S."/>
            <person name="Morinaga S."/>
            <person name="Murata T."/>
            <person name="Mueller-Roeber B."/>
            <person name="Nelson D.R."/>
            <person name="Obara M."/>
            <person name="Oguri Y."/>
            <person name="Olmstead R.G."/>
            <person name="Onodera N."/>
            <person name="Petersen B.L."/>
            <person name="Pils B."/>
            <person name="Prigge M."/>
            <person name="Rensing S.A."/>
            <person name="Riano-Pachon D.M."/>
            <person name="Roberts A.W."/>
            <person name="Sato Y."/>
            <person name="Scheller H.V."/>
            <person name="Schulz B."/>
            <person name="Schulz C."/>
            <person name="Shakirov E.V."/>
            <person name="Shibagaki N."/>
            <person name="Shinohara N."/>
            <person name="Shippen D.E."/>
            <person name="Soerensen I."/>
            <person name="Sotooka R."/>
            <person name="Sugimoto N."/>
            <person name="Sugita M."/>
            <person name="Sumikawa N."/>
            <person name="Tanurdzic M."/>
            <person name="Theissen G."/>
            <person name="Ulvskov P."/>
            <person name="Wakazuki S."/>
            <person name="Weng J.K."/>
            <person name="Willats W.W."/>
            <person name="Wipf D."/>
            <person name="Wolf P.G."/>
            <person name="Yang L."/>
            <person name="Zimmer A.D."/>
            <person name="Zhu Q."/>
            <person name="Mitros T."/>
            <person name="Hellsten U."/>
            <person name="Loque D."/>
            <person name="Otillar R."/>
            <person name="Salamov A."/>
            <person name="Schmutz J."/>
            <person name="Shapiro H."/>
            <person name="Lindquist E."/>
            <person name="Lucas S."/>
            <person name="Rokhsar D."/>
            <person name="Grigoriev I.V."/>
        </authorList>
    </citation>
    <scope>NUCLEOTIDE SEQUENCE [LARGE SCALE GENOMIC DNA]</scope>
</reference>
<dbReference type="Gene3D" id="3.30.760.10">
    <property type="entry name" value="RNA Cap, Translation Initiation Factor Eif4e"/>
    <property type="match status" value="1"/>
</dbReference>
<evidence type="ECO:0000256" key="9">
    <source>
        <dbReference type="RuleBase" id="RU004374"/>
    </source>
</evidence>
<dbReference type="EMBL" id="GL377659">
    <property type="protein sequence ID" value="EFJ09732.1"/>
    <property type="molecule type" value="Genomic_DNA"/>
</dbReference>
<evidence type="ECO:0000256" key="4">
    <source>
        <dbReference type="ARBA" id="ARBA00022884"/>
    </source>
</evidence>